<feature type="transmembrane region" description="Helical" evidence="1">
    <location>
        <begin position="87"/>
        <end position="108"/>
    </location>
</feature>
<keyword evidence="1" id="KW-0472">Membrane</keyword>
<reference evidence="2 3" key="1">
    <citation type="submission" date="2015-01" db="EMBL/GenBank/DDBJ databases">
        <title>Evolution of Trichinella species and genotypes.</title>
        <authorList>
            <person name="Korhonen P.K."/>
            <person name="Edoardo P."/>
            <person name="Giuseppe L.R."/>
            <person name="Gasser R.B."/>
        </authorList>
    </citation>
    <scope>NUCLEOTIDE SEQUENCE [LARGE SCALE GENOMIC DNA]</scope>
    <source>
        <strain evidence="2">ISS3</strain>
    </source>
</reference>
<keyword evidence="1" id="KW-1133">Transmembrane helix</keyword>
<dbReference type="InParanoid" id="E5S8B8"/>
<dbReference type="HOGENOM" id="CLU_2006870_0_0_1"/>
<dbReference type="OrthoDB" id="5916062at2759"/>
<dbReference type="OMA" id="FTICANN"/>
<dbReference type="KEGG" id="tsp:Tsp_12035"/>
<keyword evidence="3" id="KW-1185">Reference proteome</keyword>
<dbReference type="EMBL" id="JYDH01000132">
    <property type="protein sequence ID" value="KRY30749.1"/>
    <property type="molecule type" value="Genomic_DNA"/>
</dbReference>
<sequence>MLLHSTLPAWQSLNMEILFYIQLFSMIFTICANNNTTQNKVINQKEIQDYLQNRNNYMLVEMDAKEVKNKSILQEMMNDEIMEHASTVGYGLIAGIFVIFSCAALIWLCSLCHDRERNGYNSLS</sequence>
<keyword evidence="1" id="KW-0812">Transmembrane</keyword>
<evidence type="ECO:0000313" key="2">
    <source>
        <dbReference type="EMBL" id="KRY30749.1"/>
    </source>
</evidence>
<evidence type="ECO:0000313" key="3">
    <source>
        <dbReference type="Proteomes" id="UP000054776"/>
    </source>
</evidence>
<accession>E5S8B8</accession>
<dbReference type="Proteomes" id="UP000054776">
    <property type="component" value="Unassembled WGS sequence"/>
</dbReference>
<comment type="caution">
    <text evidence="2">The sequence shown here is derived from an EMBL/GenBank/DDBJ whole genome shotgun (WGS) entry which is preliminary data.</text>
</comment>
<name>E5S8B8_TRISP</name>
<proteinExistence type="predicted"/>
<dbReference type="AlphaFoldDB" id="E5S8B8"/>
<protein>
    <submittedName>
        <fullName evidence="2">Uncharacterized protein</fullName>
    </submittedName>
</protein>
<evidence type="ECO:0000256" key="1">
    <source>
        <dbReference type="SAM" id="Phobius"/>
    </source>
</evidence>
<feature type="transmembrane region" description="Helical" evidence="1">
    <location>
        <begin position="17"/>
        <end position="35"/>
    </location>
</feature>
<dbReference type="RefSeq" id="XP_003378781.1">
    <property type="nucleotide sequence ID" value="XM_003378733.1"/>
</dbReference>
<gene>
    <name evidence="2" type="ORF">T01_15374</name>
</gene>
<organism evidence="2 3">
    <name type="scientific">Trichinella spiralis</name>
    <name type="common">Trichina worm</name>
    <dbReference type="NCBI Taxonomy" id="6334"/>
    <lineage>
        <taxon>Eukaryota</taxon>
        <taxon>Metazoa</taxon>
        <taxon>Ecdysozoa</taxon>
        <taxon>Nematoda</taxon>
        <taxon>Enoplea</taxon>
        <taxon>Dorylaimia</taxon>
        <taxon>Trichinellida</taxon>
        <taxon>Trichinellidae</taxon>
        <taxon>Trichinella</taxon>
    </lineage>
</organism>